<gene>
    <name evidence="2" type="ORF">OCBIM_22021836mg</name>
</gene>
<feature type="non-terminal residue" evidence="2">
    <location>
        <position position="1"/>
    </location>
</feature>
<organism evidence="2">
    <name type="scientific">Octopus bimaculoides</name>
    <name type="common">California two-spotted octopus</name>
    <dbReference type="NCBI Taxonomy" id="37653"/>
    <lineage>
        <taxon>Eukaryota</taxon>
        <taxon>Metazoa</taxon>
        <taxon>Spiralia</taxon>
        <taxon>Lophotrochozoa</taxon>
        <taxon>Mollusca</taxon>
        <taxon>Cephalopoda</taxon>
        <taxon>Coleoidea</taxon>
        <taxon>Octopodiformes</taxon>
        <taxon>Octopoda</taxon>
        <taxon>Incirrata</taxon>
        <taxon>Octopodidae</taxon>
        <taxon>Octopus</taxon>
    </lineage>
</organism>
<sequence>DKEGGIEGGTDEKATERGRDIKKKQEIERGGERFKERKQEIERGRRRGREQSRFF</sequence>
<proteinExistence type="predicted"/>
<feature type="region of interest" description="Disordered" evidence="1">
    <location>
        <begin position="1"/>
        <end position="55"/>
    </location>
</feature>
<dbReference type="AlphaFoldDB" id="A0A0L8IHH7"/>
<name>A0A0L8IHH7_OCTBM</name>
<accession>A0A0L8IHH7</accession>
<protein>
    <submittedName>
        <fullName evidence="2">Uncharacterized protein</fullName>
    </submittedName>
</protein>
<evidence type="ECO:0000256" key="1">
    <source>
        <dbReference type="SAM" id="MobiDB-lite"/>
    </source>
</evidence>
<reference evidence="2" key="1">
    <citation type="submission" date="2015-07" db="EMBL/GenBank/DDBJ databases">
        <title>MeaNS - Measles Nucleotide Surveillance Program.</title>
        <authorList>
            <person name="Tran T."/>
            <person name="Druce J."/>
        </authorList>
    </citation>
    <scope>NUCLEOTIDE SEQUENCE</scope>
    <source>
        <strain evidence="2">UCB-OBI-ISO-001</strain>
        <tissue evidence="2">Gonad</tissue>
    </source>
</reference>
<dbReference type="EMBL" id="KQ415687">
    <property type="protein sequence ID" value="KOG00947.1"/>
    <property type="molecule type" value="Genomic_DNA"/>
</dbReference>
<evidence type="ECO:0000313" key="2">
    <source>
        <dbReference type="EMBL" id="KOG00947.1"/>
    </source>
</evidence>